<comment type="caution">
    <text evidence="2">The sequence shown here is derived from an EMBL/GenBank/DDBJ whole genome shotgun (WGS) entry which is preliminary data.</text>
</comment>
<dbReference type="Proteomes" id="UP001212160">
    <property type="component" value="Unassembled WGS sequence"/>
</dbReference>
<reference evidence="2 3" key="1">
    <citation type="submission" date="2018-08" db="EMBL/GenBank/DDBJ databases">
        <title>A genome reference for cultivated species of the human gut microbiota.</title>
        <authorList>
            <person name="Zou Y."/>
            <person name="Xue W."/>
            <person name="Luo G."/>
        </authorList>
    </citation>
    <scope>NUCLEOTIDE SEQUENCE [LARGE SCALE GENOMIC DNA]</scope>
    <source>
        <strain evidence="2 3">AF33-12</strain>
    </source>
</reference>
<dbReference type="Proteomes" id="UP000285610">
    <property type="component" value="Unassembled WGS sequence"/>
</dbReference>
<dbReference type="EMBL" id="JAQMLA010000013">
    <property type="protein sequence ID" value="MDB8686276.1"/>
    <property type="molecule type" value="Genomic_DNA"/>
</dbReference>
<reference evidence="1" key="2">
    <citation type="submission" date="2023-01" db="EMBL/GenBank/DDBJ databases">
        <title>Human gut microbiome strain richness.</title>
        <authorList>
            <person name="Chen-Liaw A."/>
        </authorList>
    </citation>
    <scope>NUCLEOTIDE SEQUENCE</scope>
    <source>
        <strain evidence="1">RTP21484st1_H11_RTP21484_190118</strain>
    </source>
</reference>
<gene>
    <name evidence="2" type="ORF">DWZ50_07885</name>
    <name evidence="1" type="ORF">PNW85_06265</name>
</gene>
<evidence type="ECO:0000313" key="1">
    <source>
        <dbReference type="EMBL" id="MDB8686276.1"/>
    </source>
</evidence>
<dbReference type="EMBL" id="QRQE01000016">
    <property type="protein sequence ID" value="RHM76962.1"/>
    <property type="molecule type" value="Genomic_DNA"/>
</dbReference>
<proteinExistence type="predicted"/>
<evidence type="ECO:0000313" key="2">
    <source>
        <dbReference type="EMBL" id="RHM76962.1"/>
    </source>
</evidence>
<protein>
    <submittedName>
        <fullName evidence="2">Uncharacterized protein</fullName>
    </submittedName>
</protein>
<evidence type="ECO:0000313" key="3">
    <source>
        <dbReference type="Proteomes" id="UP000285610"/>
    </source>
</evidence>
<accession>A0A415S9V1</accession>
<dbReference type="AlphaFoldDB" id="A0A415S9V1"/>
<organism evidence="2 3">
    <name type="scientific">Mediterraneibacter gnavus</name>
    <name type="common">Ruminococcus gnavus</name>
    <dbReference type="NCBI Taxonomy" id="33038"/>
    <lineage>
        <taxon>Bacteria</taxon>
        <taxon>Bacillati</taxon>
        <taxon>Bacillota</taxon>
        <taxon>Clostridia</taxon>
        <taxon>Lachnospirales</taxon>
        <taxon>Lachnospiraceae</taxon>
        <taxon>Mediterraneibacter</taxon>
    </lineage>
</organism>
<name>A0A415S9V1_MEDGN</name>
<dbReference type="RefSeq" id="WP_118444532.1">
    <property type="nucleotide sequence ID" value="NZ_JAQMLA010000013.1"/>
</dbReference>
<sequence length="75" mass="9135">MKRDAVMEREINAMIEADNYEELVEHTIRNVRKWKFHGKKVKEYAERIYEIYGEKVCKGIPKQKFLSQVMNRCRK</sequence>